<keyword evidence="2" id="KW-1185">Reference proteome</keyword>
<dbReference type="Proteomes" id="UP001642484">
    <property type="component" value="Unassembled WGS sequence"/>
</dbReference>
<accession>A0ABP0PJA5</accession>
<reference evidence="1 2" key="1">
    <citation type="submission" date="2024-02" db="EMBL/GenBank/DDBJ databases">
        <authorList>
            <person name="Chen Y."/>
            <person name="Shah S."/>
            <person name="Dougan E. K."/>
            <person name="Thang M."/>
            <person name="Chan C."/>
        </authorList>
    </citation>
    <scope>NUCLEOTIDE SEQUENCE [LARGE SCALE GENOMIC DNA]</scope>
</reference>
<proteinExistence type="predicted"/>
<evidence type="ECO:0000313" key="2">
    <source>
        <dbReference type="Proteomes" id="UP001642484"/>
    </source>
</evidence>
<evidence type="ECO:0000313" key="1">
    <source>
        <dbReference type="EMBL" id="CAK9075608.1"/>
    </source>
</evidence>
<sequence>MFRRPILAILSHAFSEGLGRPQNEAFVLGRETRDELLALSCLGPVFNRLAGLLRSIYVFCTDASPDGAGICQAAESPDTVAELWRHSEQRGYYTQLLSPAAEILASKSEEFSEVYGRRPRVGEAVSSFSASYPLCAKMAAGAWHARRDTVPVIPLTAHLKSLDRIGESCAIPSLPSSVIRTAVADLPLWLLDLRNKRCDRFERVLASSKCPKLAARWLRFLLLLAGDIENPGPSSGFQTTTPVPRGPLDMNVGFATATSGRMQLCLEAFAIWLRFEFDVSSRLVGILLQVLLQYVPTGCVCLQLGTPGTNLSTLSQPCRMLSTFETLFQFRLAG</sequence>
<organism evidence="1 2">
    <name type="scientific">Durusdinium trenchii</name>
    <dbReference type="NCBI Taxonomy" id="1381693"/>
    <lineage>
        <taxon>Eukaryota</taxon>
        <taxon>Sar</taxon>
        <taxon>Alveolata</taxon>
        <taxon>Dinophyceae</taxon>
        <taxon>Suessiales</taxon>
        <taxon>Symbiodiniaceae</taxon>
        <taxon>Durusdinium</taxon>
    </lineage>
</organism>
<comment type="caution">
    <text evidence="1">The sequence shown here is derived from an EMBL/GenBank/DDBJ whole genome shotgun (WGS) entry which is preliminary data.</text>
</comment>
<gene>
    <name evidence="1" type="ORF">CCMP2556_LOCUS37236</name>
</gene>
<protein>
    <submittedName>
        <fullName evidence="1">Uncharacterized protein</fullName>
    </submittedName>
</protein>
<dbReference type="EMBL" id="CAXAMN010023151">
    <property type="protein sequence ID" value="CAK9075608.1"/>
    <property type="molecule type" value="Genomic_DNA"/>
</dbReference>
<name>A0ABP0PJA5_9DINO</name>